<evidence type="ECO:0000259" key="7">
    <source>
        <dbReference type="Pfam" id="PF04138"/>
    </source>
</evidence>
<dbReference type="AlphaFoldDB" id="A0ABD5P0E6"/>
<feature type="transmembrane region" description="Helical" evidence="6">
    <location>
        <begin position="56"/>
        <end position="75"/>
    </location>
</feature>
<proteinExistence type="inferred from homology"/>
<dbReference type="Proteomes" id="UP001595821">
    <property type="component" value="Unassembled WGS sequence"/>
</dbReference>
<feature type="transmembrane region" description="Helical" evidence="6">
    <location>
        <begin position="124"/>
        <end position="143"/>
    </location>
</feature>
<protein>
    <submittedName>
        <fullName evidence="8">GtrA family protein</fullName>
    </submittedName>
</protein>
<feature type="transmembrane region" description="Helical" evidence="6">
    <location>
        <begin position="95"/>
        <end position="118"/>
    </location>
</feature>
<evidence type="ECO:0000256" key="5">
    <source>
        <dbReference type="ARBA" id="ARBA00023136"/>
    </source>
</evidence>
<gene>
    <name evidence="8" type="ORF">ACFOZ7_10860</name>
</gene>
<dbReference type="Pfam" id="PF04138">
    <property type="entry name" value="GtrA_DPMS_TM"/>
    <property type="match status" value="1"/>
</dbReference>
<reference evidence="8 9" key="1">
    <citation type="journal article" date="2014" name="Int. J. Syst. Evol. Microbiol.">
        <title>Complete genome sequence of Corynebacterium casei LMG S-19264T (=DSM 44701T), isolated from a smear-ripened cheese.</title>
        <authorList>
            <consortium name="US DOE Joint Genome Institute (JGI-PGF)"/>
            <person name="Walter F."/>
            <person name="Albersmeier A."/>
            <person name="Kalinowski J."/>
            <person name="Ruckert C."/>
        </authorList>
    </citation>
    <scope>NUCLEOTIDE SEQUENCE [LARGE SCALE GENOMIC DNA]</scope>
    <source>
        <strain evidence="8 9">IBRC-M 10912</strain>
    </source>
</reference>
<comment type="subcellular location">
    <subcellularLocation>
        <location evidence="1">Membrane</location>
        <topology evidence="1">Multi-pass membrane protein</topology>
    </subcellularLocation>
</comment>
<keyword evidence="4 6" id="KW-1133">Transmembrane helix</keyword>
<comment type="similarity">
    <text evidence="2">Belongs to the GtrA family.</text>
</comment>
<evidence type="ECO:0000256" key="4">
    <source>
        <dbReference type="ARBA" id="ARBA00022989"/>
    </source>
</evidence>
<comment type="caution">
    <text evidence="8">The sequence shown here is derived from an EMBL/GenBank/DDBJ whole genome shotgun (WGS) entry which is preliminary data.</text>
</comment>
<dbReference type="GO" id="GO:0016020">
    <property type="term" value="C:membrane"/>
    <property type="evidence" value="ECO:0007669"/>
    <property type="project" value="UniProtKB-SubCell"/>
</dbReference>
<feature type="transmembrane region" description="Helical" evidence="6">
    <location>
        <begin position="21"/>
        <end position="44"/>
    </location>
</feature>
<evidence type="ECO:0000256" key="6">
    <source>
        <dbReference type="SAM" id="Phobius"/>
    </source>
</evidence>
<name>A0ABD5P0E6_9EURY</name>
<evidence type="ECO:0000256" key="3">
    <source>
        <dbReference type="ARBA" id="ARBA00022692"/>
    </source>
</evidence>
<feature type="domain" description="GtrA/DPMS transmembrane" evidence="7">
    <location>
        <begin position="24"/>
        <end position="143"/>
    </location>
</feature>
<organism evidence="8 9">
    <name type="scientific">Natribaculum luteum</name>
    <dbReference type="NCBI Taxonomy" id="1586232"/>
    <lineage>
        <taxon>Archaea</taxon>
        <taxon>Methanobacteriati</taxon>
        <taxon>Methanobacteriota</taxon>
        <taxon>Stenosarchaea group</taxon>
        <taxon>Halobacteria</taxon>
        <taxon>Halobacteriales</taxon>
        <taxon>Natrialbaceae</taxon>
        <taxon>Natribaculum</taxon>
    </lineage>
</organism>
<evidence type="ECO:0000313" key="9">
    <source>
        <dbReference type="Proteomes" id="UP001595821"/>
    </source>
</evidence>
<evidence type="ECO:0000256" key="2">
    <source>
        <dbReference type="ARBA" id="ARBA00009399"/>
    </source>
</evidence>
<dbReference type="GeneID" id="71854429"/>
<evidence type="ECO:0000313" key="8">
    <source>
        <dbReference type="EMBL" id="MFC4247494.1"/>
    </source>
</evidence>
<dbReference type="InterPro" id="IPR007267">
    <property type="entry name" value="GtrA_DPMS_TM"/>
</dbReference>
<keyword evidence="5 6" id="KW-0472">Membrane</keyword>
<keyword evidence="3 6" id="KW-0812">Transmembrane</keyword>
<evidence type="ECO:0000256" key="1">
    <source>
        <dbReference type="ARBA" id="ARBA00004141"/>
    </source>
</evidence>
<dbReference type="RefSeq" id="WP_246974975.1">
    <property type="nucleotide sequence ID" value="NZ_CP095397.1"/>
</dbReference>
<accession>A0ABD5P0E6</accession>
<dbReference type="PANTHER" id="PTHR38459">
    <property type="entry name" value="PROPHAGE BACTOPRENOL-LINKED GLUCOSE TRANSLOCASE HOMOLOG"/>
    <property type="match status" value="1"/>
</dbReference>
<dbReference type="InterPro" id="IPR051401">
    <property type="entry name" value="GtrA_CellWall_Glycosyl"/>
</dbReference>
<dbReference type="PANTHER" id="PTHR38459:SF1">
    <property type="entry name" value="PROPHAGE BACTOPRENOL-LINKED GLUCOSE TRANSLOCASE HOMOLOG"/>
    <property type="match status" value="1"/>
</dbReference>
<sequence length="150" mass="16351">MSDSFADVIRSRLTVLFSKSRFGQFASVGAVGAIVDNLVLVALVEFTALGPVVAKAISWELGIAVIFTINERWTFATFGESGTRALARRFLRSNVVRFGGFLVTLAVLAALVYGFAVWYVTANVIGIGVGFFVNYVCESLYTWQVHRGGR</sequence>
<dbReference type="EMBL" id="JBHSDJ010000030">
    <property type="protein sequence ID" value="MFC4247494.1"/>
    <property type="molecule type" value="Genomic_DNA"/>
</dbReference>